<dbReference type="Pfam" id="PF00892">
    <property type="entry name" value="EamA"/>
    <property type="match status" value="2"/>
</dbReference>
<accession>A7NMR1</accession>
<reference evidence="4 5" key="1">
    <citation type="submission" date="2007-08" db="EMBL/GenBank/DDBJ databases">
        <title>Complete sequence of Roseiflexus castenholzii DSM 13941.</title>
        <authorList>
            <consortium name="US DOE Joint Genome Institute"/>
            <person name="Copeland A."/>
            <person name="Lucas S."/>
            <person name="Lapidus A."/>
            <person name="Barry K."/>
            <person name="Glavina del Rio T."/>
            <person name="Dalin E."/>
            <person name="Tice H."/>
            <person name="Pitluck S."/>
            <person name="Thompson L.S."/>
            <person name="Brettin T."/>
            <person name="Bruce D."/>
            <person name="Detter J.C."/>
            <person name="Han C."/>
            <person name="Tapia R."/>
            <person name="Schmutz J."/>
            <person name="Larimer F."/>
            <person name="Land M."/>
            <person name="Hauser L."/>
            <person name="Kyrpides N."/>
            <person name="Mikhailova N."/>
            <person name="Bryant D.A."/>
            <person name="Hanada S."/>
            <person name="Tsukatani Y."/>
            <person name="Richardson P."/>
        </authorList>
    </citation>
    <scope>NUCLEOTIDE SEQUENCE [LARGE SCALE GENOMIC DNA]</scope>
    <source>
        <strain evidence="5">DSM 13941 / HLO8</strain>
    </source>
</reference>
<dbReference type="InterPro" id="IPR037185">
    <property type="entry name" value="EmrE-like"/>
</dbReference>
<feature type="transmembrane region" description="Helical" evidence="2">
    <location>
        <begin position="168"/>
        <end position="187"/>
    </location>
</feature>
<feature type="transmembrane region" description="Helical" evidence="2">
    <location>
        <begin position="232"/>
        <end position="250"/>
    </location>
</feature>
<protein>
    <recommendedName>
        <fullName evidence="3">EamA domain-containing protein</fullName>
    </recommendedName>
</protein>
<dbReference type="EMBL" id="CP000804">
    <property type="protein sequence ID" value="ABU58832.1"/>
    <property type="molecule type" value="Genomic_DNA"/>
</dbReference>
<keyword evidence="2" id="KW-0812">Transmembrane</keyword>
<feature type="transmembrane region" description="Helical" evidence="2">
    <location>
        <begin position="110"/>
        <end position="131"/>
    </location>
</feature>
<organism evidence="4 5">
    <name type="scientific">Roseiflexus castenholzii (strain DSM 13941 / HLO8)</name>
    <dbReference type="NCBI Taxonomy" id="383372"/>
    <lineage>
        <taxon>Bacteria</taxon>
        <taxon>Bacillati</taxon>
        <taxon>Chloroflexota</taxon>
        <taxon>Chloroflexia</taxon>
        <taxon>Chloroflexales</taxon>
        <taxon>Roseiflexineae</taxon>
        <taxon>Roseiflexaceae</taxon>
        <taxon>Roseiflexus</taxon>
    </lineage>
</organism>
<dbReference type="AlphaFoldDB" id="A7NMR1"/>
<dbReference type="PANTHER" id="PTHR22911">
    <property type="entry name" value="ACYL-MALONYL CONDENSING ENZYME-RELATED"/>
    <property type="match status" value="1"/>
</dbReference>
<dbReference type="Proteomes" id="UP000000263">
    <property type="component" value="Chromosome"/>
</dbReference>
<feature type="transmembrane region" description="Helical" evidence="2">
    <location>
        <begin position="199"/>
        <end position="220"/>
    </location>
</feature>
<dbReference type="KEGG" id="rca:Rcas_2761"/>
<dbReference type="eggNOG" id="COG0697">
    <property type="taxonomic scope" value="Bacteria"/>
</dbReference>
<keyword evidence="5" id="KW-1185">Reference proteome</keyword>
<evidence type="ECO:0000313" key="4">
    <source>
        <dbReference type="EMBL" id="ABU58832.1"/>
    </source>
</evidence>
<dbReference type="PANTHER" id="PTHR22911:SF76">
    <property type="entry name" value="EAMA DOMAIN-CONTAINING PROTEIN"/>
    <property type="match status" value="1"/>
</dbReference>
<dbReference type="OrthoDB" id="9790852at2"/>
<proteinExistence type="inferred from homology"/>
<feature type="transmembrane region" description="Helical" evidence="2">
    <location>
        <begin position="54"/>
        <end position="72"/>
    </location>
</feature>
<dbReference type="HOGENOM" id="CLU_033863_0_2_0"/>
<dbReference type="RefSeq" id="WP_012121256.1">
    <property type="nucleotide sequence ID" value="NC_009767.1"/>
</dbReference>
<keyword evidence="2" id="KW-0472">Membrane</keyword>
<feature type="domain" description="EamA" evidence="3">
    <location>
        <begin position="22"/>
        <end position="154"/>
    </location>
</feature>
<dbReference type="SUPFAM" id="SSF103481">
    <property type="entry name" value="Multidrug resistance efflux transporter EmrE"/>
    <property type="match status" value="2"/>
</dbReference>
<feature type="transmembrane region" description="Helical" evidence="2">
    <location>
        <begin position="84"/>
        <end position="104"/>
    </location>
</feature>
<dbReference type="Gene3D" id="1.10.3730.20">
    <property type="match status" value="1"/>
</dbReference>
<comment type="similarity">
    <text evidence="1">Belongs to the EamA transporter family.</text>
</comment>
<evidence type="ECO:0000313" key="5">
    <source>
        <dbReference type="Proteomes" id="UP000000263"/>
    </source>
</evidence>
<feature type="domain" description="EamA" evidence="3">
    <location>
        <begin position="169"/>
        <end position="307"/>
    </location>
</feature>
<feature type="transmembrane region" description="Helical" evidence="2">
    <location>
        <begin position="262"/>
        <end position="285"/>
    </location>
</feature>
<feature type="transmembrane region" description="Helical" evidence="2">
    <location>
        <begin position="20"/>
        <end position="42"/>
    </location>
</feature>
<feature type="transmembrane region" description="Helical" evidence="2">
    <location>
        <begin position="138"/>
        <end position="156"/>
    </location>
</feature>
<evidence type="ECO:0000256" key="2">
    <source>
        <dbReference type="SAM" id="Phobius"/>
    </source>
</evidence>
<dbReference type="InterPro" id="IPR000620">
    <property type="entry name" value="EamA_dom"/>
</dbReference>
<gene>
    <name evidence="4" type="ordered locus">Rcas_2761</name>
</gene>
<sequence>MSDTLEQTIDRPVTRLTRALPYLVLFGGVLIAAAAAILIRYIQGMEVPSTTIAAGRLGLAALILLPIAWSRAGDELRRLSRRDILLGIVSGVFLAVHFAAWISSLAYTSVASSVALVSTNPLWVALLSAVLLRERPSLPTMTGVALTITGSILIGISDSSGPDSGNALLGNILALVGAFGGSMYFLVGRSLRRHVSVLAYIWLVYTSAAVALLITALAFAGTANPLELFGGYPPLVYLLLLGLAVGPQLLGHTAFNWSLRYLSATFVTVALLGEPIGSALLALILFGEWFAPLQLAGFVLLLIGIAVAAQGERSGK</sequence>
<keyword evidence="2" id="KW-1133">Transmembrane helix</keyword>
<dbReference type="GO" id="GO:0016020">
    <property type="term" value="C:membrane"/>
    <property type="evidence" value="ECO:0007669"/>
    <property type="project" value="InterPro"/>
</dbReference>
<name>A7NMR1_ROSCS</name>
<evidence type="ECO:0000256" key="1">
    <source>
        <dbReference type="ARBA" id="ARBA00007362"/>
    </source>
</evidence>
<feature type="transmembrane region" description="Helical" evidence="2">
    <location>
        <begin position="291"/>
        <end position="309"/>
    </location>
</feature>
<evidence type="ECO:0000259" key="3">
    <source>
        <dbReference type="Pfam" id="PF00892"/>
    </source>
</evidence>